<dbReference type="PANTHER" id="PTHR24173">
    <property type="entry name" value="ANKYRIN REPEAT CONTAINING"/>
    <property type="match status" value="1"/>
</dbReference>
<dbReference type="Gene3D" id="1.25.40.20">
    <property type="entry name" value="Ankyrin repeat-containing domain"/>
    <property type="match status" value="1"/>
</dbReference>
<feature type="compositionally biased region" description="Polar residues" evidence="4">
    <location>
        <begin position="805"/>
        <end position="814"/>
    </location>
</feature>
<feature type="region of interest" description="Disordered" evidence="4">
    <location>
        <begin position="732"/>
        <end position="970"/>
    </location>
</feature>
<feature type="compositionally biased region" description="Low complexity" evidence="4">
    <location>
        <begin position="886"/>
        <end position="932"/>
    </location>
</feature>
<feature type="compositionally biased region" description="Low complexity" evidence="4">
    <location>
        <begin position="1032"/>
        <end position="1067"/>
    </location>
</feature>
<dbReference type="InterPro" id="IPR002110">
    <property type="entry name" value="Ankyrin_rpt"/>
</dbReference>
<feature type="compositionally biased region" description="Basic and acidic residues" evidence="4">
    <location>
        <begin position="1068"/>
        <end position="1094"/>
    </location>
</feature>
<dbReference type="PROSITE" id="PS50297">
    <property type="entry name" value="ANK_REP_REGION"/>
    <property type="match status" value="2"/>
</dbReference>
<feature type="region of interest" description="Disordered" evidence="4">
    <location>
        <begin position="1135"/>
        <end position="1171"/>
    </location>
</feature>
<feature type="compositionally biased region" description="Low complexity" evidence="4">
    <location>
        <begin position="1349"/>
        <end position="1361"/>
    </location>
</feature>
<evidence type="ECO:0000256" key="3">
    <source>
        <dbReference type="PROSITE-ProRule" id="PRU00023"/>
    </source>
</evidence>
<protein>
    <submittedName>
        <fullName evidence="5">Uncharacterized protein</fullName>
    </submittedName>
</protein>
<comment type="caution">
    <text evidence="5">The sequence shown here is derived from an EMBL/GenBank/DDBJ whole genome shotgun (WGS) entry which is preliminary data.</text>
</comment>
<feature type="compositionally biased region" description="Polar residues" evidence="4">
    <location>
        <begin position="283"/>
        <end position="293"/>
    </location>
</feature>
<dbReference type="PANTHER" id="PTHR24173:SF74">
    <property type="entry name" value="ANKYRIN REPEAT DOMAIN-CONTAINING PROTEIN 16"/>
    <property type="match status" value="1"/>
</dbReference>
<feature type="compositionally biased region" description="Low complexity" evidence="4">
    <location>
        <begin position="153"/>
        <end position="185"/>
    </location>
</feature>
<name>A0A427YE34_9TREE</name>
<gene>
    <name evidence="5" type="ORF">EHS25_002468</name>
</gene>
<feature type="region of interest" description="Disordered" evidence="4">
    <location>
        <begin position="153"/>
        <end position="672"/>
    </location>
</feature>
<feature type="region of interest" description="Disordered" evidence="4">
    <location>
        <begin position="1297"/>
        <end position="1361"/>
    </location>
</feature>
<dbReference type="SMART" id="SM00248">
    <property type="entry name" value="ANK"/>
    <property type="match status" value="3"/>
</dbReference>
<dbReference type="PROSITE" id="PS50088">
    <property type="entry name" value="ANK_REPEAT"/>
    <property type="match status" value="2"/>
</dbReference>
<keyword evidence="2 3" id="KW-0040">ANK repeat</keyword>
<feature type="region of interest" description="Disordered" evidence="4">
    <location>
        <begin position="1406"/>
        <end position="1425"/>
    </location>
</feature>
<dbReference type="InterPro" id="IPR036770">
    <property type="entry name" value="Ankyrin_rpt-contain_sf"/>
</dbReference>
<proteinExistence type="predicted"/>
<organism evidence="5 6">
    <name type="scientific">Saitozyma podzolica</name>
    <dbReference type="NCBI Taxonomy" id="1890683"/>
    <lineage>
        <taxon>Eukaryota</taxon>
        <taxon>Fungi</taxon>
        <taxon>Dikarya</taxon>
        <taxon>Basidiomycota</taxon>
        <taxon>Agaricomycotina</taxon>
        <taxon>Tremellomycetes</taxon>
        <taxon>Tremellales</taxon>
        <taxon>Trimorphomycetaceae</taxon>
        <taxon>Saitozyma</taxon>
    </lineage>
</organism>
<dbReference type="Proteomes" id="UP000279259">
    <property type="component" value="Unassembled WGS sequence"/>
</dbReference>
<evidence type="ECO:0000313" key="5">
    <source>
        <dbReference type="EMBL" id="RSH89356.1"/>
    </source>
</evidence>
<feature type="compositionally biased region" description="Polar residues" evidence="4">
    <location>
        <begin position="558"/>
        <end position="570"/>
    </location>
</feature>
<dbReference type="SUPFAM" id="SSF48403">
    <property type="entry name" value="Ankyrin repeat"/>
    <property type="match status" value="1"/>
</dbReference>
<reference evidence="5 6" key="1">
    <citation type="submission" date="2018-11" db="EMBL/GenBank/DDBJ databases">
        <title>Genome sequence of Saitozyma podzolica DSM 27192.</title>
        <authorList>
            <person name="Aliyu H."/>
            <person name="Gorte O."/>
            <person name="Ochsenreither K."/>
        </authorList>
    </citation>
    <scope>NUCLEOTIDE SEQUENCE [LARGE SCALE GENOMIC DNA]</scope>
    <source>
        <strain evidence="5 6">DSM 27192</strain>
    </source>
</reference>
<feature type="compositionally biased region" description="Low complexity" evidence="4">
    <location>
        <begin position="366"/>
        <end position="376"/>
    </location>
</feature>
<feature type="compositionally biased region" description="Basic and acidic residues" evidence="4">
    <location>
        <begin position="782"/>
        <end position="792"/>
    </location>
</feature>
<evidence type="ECO:0000313" key="6">
    <source>
        <dbReference type="Proteomes" id="UP000279259"/>
    </source>
</evidence>
<feature type="compositionally biased region" description="Polar residues" evidence="4">
    <location>
        <begin position="302"/>
        <end position="328"/>
    </location>
</feature>
<evidence type="ECO:0000256" key="4">
    <source>
        <dbReference type="SAM" id="MobiDB-lite"/>
    </source>
</evidence>
<dbReference type="OrthoDB" id="194358at2759"/>
<evidence type="ECO:0000256" key="2">
    <source>
        <dbReference type="ARBA" id="ARBA00023043"/>
    </source>
</evidence>
<feature type="compositionally biased region" description="Low complexity" evidence="4">
    <location>
        <begin position="215"/>
        <end position="227"/>
    </location>
</feature>
<feature type="compositionally biased region" description="Basic and acidic residues" evidence="4">
    <location>
        <begin position="392"/>
        <end position="402"/>
    </location>
</feature>
<feature type="compositionally biased region" description="Acidic residues" evidence="4">
    <location>
        <begin position="759"/>
        <end position="774"/>
    </location>
</feature>
<keyword evidence="1" id="KW-0677">Repeat</keyword>
<dbReference type="STRING" id="1890683.A0A427YE34"/>
<keyword evidence="6" id="KW-1185">Reference proteome</keyword>
<feature type="repeat" description="ANK" evidence="3">
    <location>
        <begin position="89"/>
        <end position="121"/>
    </location>
</feature>
<feature type="compositionally biased region" description="Low complexity" evidence="4">
    <location>
        <begin position="857"/>
        <end position="871"/>
    </location>
</feature>
<feature type="compositionally biased region" description="Polar residues" evidence="4">
    <location>
        <begin position="625"/>
        <end position="641"/>
    </location>
</feature>
<feature type="compositionally biased region" description="Low complexity" evidence="4">
    <location>
        <begin position="242"/>
        <end position="253"/>
    </location>
</feature>
<feature type="region of interest" description="Disordered" evidence="4">
    <location>
        <begin position="1204"/>
        <end position="1239"/>
    </location>
</feature>
<dbReference type="EMBL" id="RSCD01000014">
    <property type="protein sequence ID" value="RSH89356.1"/>
    <property type="molecule type" value="Genomic_DNA"/>
</dbReference>
<feature type="compositionally biased region" description="Basic and acidic residues" evidence="4">
    <location>
        <begin position="499"/>
        <end position="514"/>
    </location>
</feature>
<evidence type="ECO:0000256" key="1">
    <source>
        <dbReference type="ARBA" id="ARBA00022737"/>
    </source>
</evidence>
<accession>A0A427YE34</accession>
<feature type="compositionally biased region" description="Polar residues" evidence="4">
    <location>
        <begin position="186"/>
        <end position="201"/>
    </location>
</feature>
<feature type="compositionally biased region" description="Low complexity" evidence="4">
    <location>
        <begin position="1322"/>
        <end position="1334"/>
    </location>
</feature>
<feature type="compositionally biased region" description="Low complexity" evidence="4">
    <location>
        <begin position="431"/>
        <end position="452"/>
    </location>
</feature>
<feature type="compositionally biased region" description="Low complexity" evidence="4">
    <location>
        <begin position="332"/>
        <end position="348"/>
    </location>
</feature>
<sequence length="1464" mass="152025">MDLRPSVPNLELHSAAADGNVGLVHYALTHGQPINSVLHGVQPIHAAAAGGSVSAMRMLIERGADVNAPRLPRRYSNEKKRGAPALGAAGATPLHFAAANGHVNIVQMLLTCGAAPNKSDKLGQTPESLAEHNGHEEVVHVLRIFEQLSANGAGAAGGTSSASPWSSPAPQAGPSSQSATSPSGSTVDLPSASTSEAQSVDANGGSRKGKERALSFVSAKSDSSAAVKVKKSLEGIWRKTSRSASMASTSASRPPEEPLPIGEEEEHSRSNTPLPPPPSSPPANGTTPHSINLASPPLTGSPILSSPQLSQNALDRVISGTSLTSNGDLQRVSSAASGGSAHSSTVVSPAPPSTAPQPAVRERHPSTSSRRPSLPSILEKAAHPGAAFRAAMRRDHDGDHAQAVRFSPETSPVAEEAPRLGGRFRGRLRSNESGSASAFSSTSSGGSAIHSAQAAAKRYISKHNLSSLFKRSNSPPSRSPSPPKRSELTPINVDEMDEGIERLKRASQDVDAPKARSRSSSFNEGDDAGGLPMSPILTPKSAPATKTRFFEDLDVTPPQVTSHSASSSPRPDTPQAIAPERALGRPRTSSGVIAPSPLANEWARDSDSDGSSPRHGIRRARTELLNKTYSGVPPSSLTQQYHVGPGGQGGKQRSNTLPSGAYPPDLPASFQRVAGTNGSAAVGGGLGWQEGAADLRKVATAGQLRESERARAEALEDEDDEVFHDALISVGEPISREEVPLRQPNSEIGLPPVGQLLLDSEEEGDGDGDGDGDETTPTGENDEPHYDTHDLSVRVQGRFRGASIGSGTTESSRLATPPGSTVRAASFTSEEGGSERYDSSALGVIGSRRLRVEGKGTMSPSTPSSPMLPMLVTALDTRPSRPRGISTSSTSPTTASASGSGSASGLALSFLQSQSQSQLTPSTSLTPGSAPAGTPGLGFPPVPEHEVASSSSSPSRPSPPVTGRKISSRAEAADLVKQNEDDVLQLAQLPPSLDSSRSLAAQLAAYGESHAIEQEFAKQERKQRRAARRRNSGATADDSSDAASFVSARSAPSGVSAGPSGASSGSRRSSEHRLVSSRREYLKPVRAPESRDGLIRSLTEHSGYRPVDGTCSDKLAAFEFDLDQQHLRQASCGLPRAHGGAHIRPAPAPPPRIRSRERNSSTRQRAVSDIAPGESWLTAGLHHHARYSEPDIDARSLLSGPISVRSAETGPSASGKRRPRSVTGPTHSNGTTPRGESSLMDRIMSNTSTAPSSLTSASLALSQSQSLSFSHSLTPRASAPAPIADVVSTRYAGLGVGTGTNGLAMPPPPTHPSRRPPRDRGPSTSLSASRPASSDVTSLIPGHPNPLLPAKSPAAYSVSASPAGDHYLPTSRPLTLSQAQAAGVGVGVGGTGSTLGSSPYVSIFSTRYSGGPHDGDESDDDETGARDYTVIENDWRGGHVVGPEPFRRGRWDSLKGAINHLGRR</sequence>
<feature type="compositionally biased region" description="Basic residues" evidence="4">
    <location>
        <begin position="1021"/>
        <end position="1031"/>
    </location>
</feature>
<feature type="repeat" description="ANK" evidence="3">
    <location>
        <begin position="39"/>
        <end position="71"/>
    </location>
</feature>
<feature type="region of interest" description="Disordered" evidence="4">
    <location>
        <begin position="1014"/>
        <end position="1094"/>
    </location>
</feature>
<feature type="compositionally biased region" description="Polar residues" evidence="4">
    <location>
        <begin position="1223"/>
        <end position="1235"/>
    </location>
</feature>
<dbReference type="Pfam" id="PF13637">
    <property type="entry name" value="Ank_4"/>
    <property type="match status" value="1"/>
</dbReference>